<gene>
    <name evidence="1" type="ORF">J2Z66_005323</name>
</gene>
<reference evidence="1 2" key="1">
    <citation type="submission" date="2021-03" db="EMBL/GenBank/DDBJ databases">
        <title>Genomic Encyclopedia of Type Strains, Phase IV (KMG-IV): sequencing the most valuable type-strain genomes for metagenomic binning, comparative biology and taxonomic classification.</title>
        <authorList>
            <person name="Goeker M."/>
        </authorList>
    </citation>
    <scope>NUCLEOTIDE SEQUENCE [LARGE SCALE GENOMIC DNA]</scope>
    <source>
        <strain evidence="1 2">DSM 26048</strain>
    </source>
</reference>
<dbReference type="Proteomes" id="UP001519287">
    <property type="component" value="Unassembled WGS sequence"/>
</dbReference>
<dbReference type="EMBL" id="JAGGLB010000020">
    <property type="protein sequence ID" value="MBP1993697.1"/>
    <property type="molecule type" value="Genomic_DNA"/>
</dbReference>
<dbReference type="RefSeq" id="WP_209975576.1">
    <property type="nucleotide sequence ID" value="NZ_JAGGLB010000020.1"/>
</dbReference>
<evidence type="ECO:0000313" key="1">
    <source>
        <dbReference type="EMBL" id="MBP1993697.1"/>
    </source>
</evidence>
<accession>A0ABS4J1J6</accession>
<proteinExistence type="predicted"/>
<organism evidence="1 2">
    <name type="scientific">Paenibacillus eucommiae</name>
    <dbReference type="NCBI Taxonomy" id="1355755"/>
    <lineage>
        <taxon>Bacteria</taxon>
        <taxon>Bacillati</taxon>
        <taxon>Bacillota</taxon>
        <taxon>Bacilli</taxon>
        <taxon>Bacillales</taxon>
        <taxon>Paenibacillaceae</taxon>
        <taxon>Paenibacillus</taxon>
    </lineage>
</organism>
<comment type="caution">
    <text evidence="1">The sequence shown here is derived from an EMBL/GenBank/DDBJ whole genome shotgun (WGS) entry which is preliminary data.</text>
</comment>
<sequence length="139" mass="15663">MKVFITVKSLGKKKNDLSRIEWQLIRTPETLRAFITDMVTENVKKFNSRQTEVPLVPYLTGSEIEQQGSVGKVGFGTLYNEQQADSADAVHTAILAHEDGLYKVFINGEEIDSLDEPLLLEESADVAFIRFTMLAGRLW</sequence>
<protein>
    <submittedName>
        <fullName evidence="1">Uncharacterized protein</fullName>
    </submittedName>
</protein>
<evidence type="ECO:0000313" key="2">
    <source>
        <dbReference type="Proteomes" id="UP001519287"/>
    </source>
</evidence>
<name>A0ABS4J1J6_9BACL</name>
<keyword evidence="2" id="KW-1185">Reference proteome</keyword>